<dbReference type="RefSeq" id="WP_092671510.1">
    <property type="nucleotide sequence ID" value="NZ_BMDN01000001.1"/>
</dbReference>
<proteinExistence type="predicted"/>
<dbReference type="PANTHER" id="PTHR28008">
    <property type="entry name" value="DOMAIN PROTEIN, PUTATIVE (AFU_ORTHOLOGUE AFUA_3G10980)-RELATED"/>
    <property type="match status" value="1"/>
</dbReference>
<feature type="transmembrane region" description="Helical" evidence="1">
    <location>
        <begin position="32"/>
        <end position="53"/>
    </location>
</feature>
<accession>A0A1H1V525</accession>
<keyword evidence="1" id="KW-0472">Membrane</keyword>
<evidence type="ECO:0000259" key="2">
    <source>
        <dbReference type="Pfam" id="PF04892"/>
    </source>
</evidence>
<keyword evidence="1" id="KW-0812">Transmembrane</keyword>
<feature type="domain" description="VanZ-like" evidence="2">
    <location>
        <begin position="40"/>
        <end position="161"/>
    </location>
</feature>
<reference evidence="3" key="3">
    <citation type="submission" date="2022-06" db="EMBL/GenBank/DDBJ databases">
        <title>Genomic Encyclopedia of Type Strains, Phase III (KMG-III): the genomes of soil and plant-associated and newly described type strains.</title>
        <authorList>
            <person name="Whitman W."/>
        </authorList>
    </citation>
    <scope>NUCLEOTIDE SEQUENCE</scope>
    <source>
        <strain evidence="3">CPCC 202695</strain>
    </source>
</reference>
<reference evidence="4" key="2">
    <citation type="submission" date="2016-10" db="EMBL/GenBank/DDBJ databases">
        <authorList>
            <person name="de Groot N.N."/>
        </authorList>
    </citation>
    <scope>NUCLEOTIDE SEQUENCE [LARGE SCALE GENOMIC DNA]</scope>
    <source>
        <strain evidence="4">CPCC 202695</strain>
    </source>
</reference>
<evidence type="ECO:0000256" key="1">
    <source>
        <dbReference type="SAM" id="Phobius"/>
    </source>
</evidence>
<evidence type="ECO:0000313" key="3">
    <source>
        <dbReference type="EMBL" id="MCP2365859.1"/>
    </source>
</evidence>
<sequence>MTSDRSERRLAASVRLAGRAPAPAQRVGLPRAWVAVVSVLYSIGLGMVLFWPVHVDGEGGLIDPGWLLGLLGSWGLSAAVRYPLVESAGNALMFLPLGALWIAWVRRPRWRSVVVAMAIALAVSLAAEIVQARYLPARTFDPRDLVANTIGAGTGAAVALVAVRSWFRPSGPVLRDPVR</sequence>
<name>A0A1H1V525_9MICO</name>
<feature type="transmembrane region" description="Helical" evidence="1">
    <location>
        <begin position="88"/>
        <end position="105"/>
    </location>
</feature>
<evidence type="ECO:0000313" key="6">
    <source>
        <dbReference type="Proteomes" id="UP000893823"/>
    </source>
</evidence>
<dbReference type="Proteomes" id="UP000893823">
    <property type="component" value="Unassembled WGS sequence"/>
</dbReference>
<dbReference type="AlphaFoldDB" id="A0A1H1V525"/>
<evidence type="ECO:0000313" key="5">
    <source>
        <dbReference type="Proteomes" id="UP000199482"/>
    </source>
</evidence>
<dbReference type="EMBL" id="LT629755">
    <property type="protein sequence ID" value="SDS79904.1"/>
    <property type="molecule type" value="Genomic_DNA"/>
</dbReference>
<dbReference type="PANTHER" id="PTHR28008:SF1">
    <property type="entry name" value="DOMAIN PROTEIN, PUTATIVE (AFU_ORTHOLOGUE AFUA_3G10980)-RELATED"/>
    <property type="match status" value="1"/>
</dbReference>
<organism evidence="4 5">
    <name type="scientific">Agromyces flavus</name>
    <dbReference type="NCBI Taxonomy" id="589382"/>
    <lineage>
        <taxon>Bacteria</taxon>
        <taxon>Bacillati</taxon>
        <taxon>Actinomycetota</taxon>
        <taxon>Actinomycetes</taxon>
        <taxon>Micrococcales</taxon>
        <taxon>Microbacteriaceae</taxon>
        <taxon>Agromyces</taxon>
    </lineage>
</organism>
<feature type="transmembrane region" description="Helical" evidence="1">
    <location>
        <begin position="112"/>
        <end position="134"/>
    </location>
</feature>
<keyword evidence="6" id="KW-1185">Reference proteome</keyword>
<keyword evidence="1" id="KW-1133">Transmembrane helix</keyword>
<gene>
    <name evidence="3" type="ORF">BCL57_000001</name>
    <name evidence="4" type="ORF">SAMN04489721_1931</name>
</gene>
<dbReference type="Proteomes" id="UP000199482">
    <property type="component" value="Chromosome I"/>
</dbReference>
<dbReference type="NCBIfam" id="NF037970">
    <property type="entry name" value="vanZ_1"/>
    <property type="match status" value="1"/>
</dbReference>
<dbReference type="InterPro" id="IPR006976">
    <property type="entry name" value="VanZ-like"/>
</dbReference>
<dbReference type="EMBL" id="SODL02000001">
    <property type="protein sequence ID" value="MCP2365859.1"/>
    <property type="molecule type" value="Genomic_DNA"/>
</dbReference>
<dbReference type="OrthoDB" id="3787741at2"/>
<evidence type="ECO:0000313" key="4">
    <source>
        <dbReference type="EMBL" id="SDS79904.1"/>
    </source>
</evidence>
<reference evidence="5" key="1">
    <citation type="submission" date="2016-10" db="EMBL/GenBank/DDBJ databases">
        <authorList>
            <person name="Varghese N."/>
            <person name="Submissions S."/>
        </authorList>
    </citation>
    <scope>NUCLEOTIDE SEQUENCE [LARGE SCALE GENOMIC DNA]</scope>
    <source>
        <strain evidence="5">CPCC 202695</strain>
    </source>
</reference>
<dbReference type="Pfam" id="PF04892">
    <property type="entry name" value="VanZ"/>
    <property type="match status" value="1"/>
</dbReference>
<feature type="transmembrane region" description="Helical" evidence="1">
    <location>
        <begin position="146"/>
        <end position="167"/>
    </location>
</feature>
<protein>
    <submittedName>
        <fullName evidence="4">Glycopeptide antibiotics resistance protein</fullName>
    </submittedName>
</protein>